<protein>
    <submittedName>
        <fullName evidence="3">PspA/IM30 family protein</fullName>
    </submittedName>
</protein>
<sequence>MSLMSRFTNLVAAKANKFLDAAEDPDAELELSYEKMLTSLQETKGHLADVIAEQITLEHQITDHKAAIDRHDQDARIALKAGREDLARAALGEKSSEEHKLAPIQTSLDHVRQQADKLKIYEQKLEDKIEQFRTEKESLKAEHQAAEAELQVDQQLAGIGKGLGGVEDTIQHARDKTHATAAKAEAMERMMDEGVIHDPLDHRTGNEHAIEKLRDQSDIDDQLAKLRAELDQNKEPPQP</sequence>
<comment type="similarity">
    <text evidence="1">Belongs to the PspA/Vipp/IM30 family.</text>
</comment>
<evidence type="ECO:0000256" key="2">
    <source>
        <dbReference type="SAM" id="Coils"/>
    </source>
</evidence>
<dbReference type="EMBL" id="JAKGBZ010000010">
    <property type="protein sequence ID" value="MCF3946408.1"/>
    <property type="molecule type" value="Genomic_DNA"/>
</dbReference>
<proteinExistence type="inferred from homology"/>
<name>A0ABS9DUJ7_9PROT</name>
<gene>
    <name evidence="3" type="ORF">L2A60_06880</name>
</gene>
<keyword evidence="2" id="KW-0175">Coiled coil</keyword>
<dbReference type="PANTHER" id="PTHR31088:SF6">
    <property type="entry name" value="PHAGE SHOCK PROTEIN A"/>
    <property type="match status" value="1"/>
</dbReference>
<organism evidence="3 4">
    <name type="scientific">Acidiphilium iwatense</name>
    <dbReference type="NCBI Taxonomy" id="768198"/>
    <lineage>
        <taxon>Bacteria</taxon>
        <taxon>Pseudomonadati</taxon>
        <taxon>Pseudomonadota</taxon>
        <taxon>Alphaproteobacteria</taxon>
        <taxon>Acetobacterales</taxon>
        <taxon>Acidocellaceae</taxon>
        <taxon>Acidiphilium</taxon>
    </lineage>
</organism>
<dbReference type="Proteomes" id="UP001521209">
    <property type="component" value="Unassembled WGS sequence"/>
</dbReference>
<dbReference type="Pfam" id="PF04012">
    <property type="entry name" value="PspA_IM30"/>
    <property type="match status" value="1"/>
</dbReference>
<dbReference type="PANTHER" id="PTHR31088">
    <property type="entry name" value="MEMBRANE-ASSOCIATED PROTEIN VIPP1, CHLOROPLASTIC"/>
    <property type="match status" value="1"/>
</dbReference>
<evidence type="ECO:0000256" key="1">
    <source>
        <dbReference type="ARBA" id="ARBA00043985"/>
    </source>
</evidence>
<accession>A0ABS9DUJ7</accession>
<reference evidence="3 4" key="1">
    <citation type="submission" date="2022-01" db="EMBL/GenBank/DDBJ databases">
        <authorList>
            <person name="Won M."/>
            <person name="Kim S.-J."/>
            <person name="Kwon S.-W."/>
        </authorList>
    </citation>
    <scope>NUCLEOTIDE SEQUENCE [LARGE SCALE GENOMIC DNA]</scope>
    <source>
        <strain evidence="3 4">KCTC 23505</strain>
    </source>
</reference>
<keyword evidence="4" id="KW-1185">Reference proteome</keyword>
<feature type="coiled-coil region" evidence="2">
    <location>
        <begin position="108"/>
        <end position="156"/>
    </location>
</feature>
<dbReference type="RefSeq" id="WP_235703646.1">
    <property type="nucleotide sequence ID" value="NZ_JAKGBZ010000010.1"/>
</dbReference>
<dbReference type="InterPro" id="IPR007157">
    <property type="entry name" value="PspA_VIPP1"/>
</dbReference>
<evidence type="ECO:0000313" key="3">
    <source>
        <dbReference type="EMBL" id="MCF3946408.1"/>
    </source>
</evidence>
<comment type="caution">
    <text evidence="3">The sequence shown here is derived from an EMBL/GenBank/DDBJ whole genome shotgun (WGS) entry which is preliminary data.</text>
</comment>
<evidence type="ECO:0000313" key="4">
    <source>
        <dbReference type="Proteomes" id="UP001521209"/>
    </source>
</evidence>